<evidence type="ECO:0000256" key="2">
    <source>
        <dbReference type="SAM" id="MobiDB-lite"/>
    </source>
</evidence>
<dbReference type="KEGG" id="rsz:108818000"/>
<evidence type="ECO:0000313" key="3">
    <source>
        <dbReference type="Proteomes" id="UP000504610"/>
    </source>
</evidence>
<feature type="compositionally biased region" description="Polar residues" evidence="2">
    <location>
        <begin position="771"/>
        <end position="785"/>
    </location>
</feature>
<proteinExistence type="predicted"/>
<dbReference type="SMART" id="SM00698">
    <property type="entry name" value="MORN"/>
    <property type="match status" value="3"/>
</dbReference>
<dbReference type="RefSeq" id="XP_018446346.2">
    <property type="nucleotide sequence ID" value="XM_018590844.2"/>
</dbReference>
<accession>A0A6J0KFP3</accession>
<dbReference type="AlphaFoldDB" id="A0A6J0KFP3"/>
<dbReference type="InterPro" id="IPR003409">
    <property type="entry name" value="MORN"/>
</dbReference>
<keyword evidence="1" id="KW-0677">Repeat</keyword>
<feature type="compositionally biased region" description="Acidic residues" evidence="2">
    <location>
        <begin position="682"/>
        <end position="705"/>
    </location>
</feature>
<sequence>MANNNDLTESQPQQDNNDEEEEEDEQSPKEEEEPGSGSGSDSDSSSSEESESDFESDNEPDTGTGFNYIRPSDLPPDPNITPETNIRRFNRLLEGKRMKRLHEEEERKYKFHEDLFDFPKDPEMWREEDLREVWADAPVKMTKPGWDPAWADEEDWEVVKEEIGEGRDPGIQPFYVPYRKPYPAIPDNHYDIDTPKAVVEELDRIEEFLQWVSYIFPDGSSYEGTVWDDLAQGKGVYIAENGLVRYEGEWLQNDMEGHGVVEVDIPDIEPMPGSKLEDKMRAEGRIIKRDYMSPEDRKWLEMDVEDSIALTDGNYEVPFYENQEWITQFGEKPEKGRYRYAGQWKHGRMHGCGVYEVNERTLFGRFYFGELLEEEHGCTVDVCALHSGLAEVAAAKARMFVNKPDGMVREERGPYGDPQHAYFYEEDDVWMAPGFINQFYDVPEYWEAYVEEVDQEREMWLNSFYKAPLRLPMPAELEYWWQNVEVTPEFVVLNKEPEPDPEDPSKLVQKEDPVILHTPTGRIINYVEDEKHGVRLFWQPPLEEGEDVDPSKVEFLPLGFDEFYGKNVAARKEHPVKRFVLGIEKAVKPMLDGIEKWTEEKKRENEERKEMLEKELELVEAEICLEEAIEEMDEILKMKEQEEEKKTEMGLSEEDEEDVVVAAPVVKEEKVVVTPKEKKQEEDESKDDSDDDDEEDDDSDDDDELGPSSFGSVDKRSRTSPFSASSLSFATCGLFPAVQSRLERSFLAWKQQRAEPSKLIPGINKGGDNDASASSIHFPPLSSNKAGLKMGKVSNRGCIQRSSRSQSQLLSLSRLLSSNAASCSSHDRSSGEDQGWLWKTPVEEREAVLSLQVQTKCSNLFAHTQALPLESLSSFKL</sequence>
<keyword evidence="3" id="KW-1185">Reference proteome</keyword>
<feature type="compositionally biased region" description="Acidic residues" evidence="2">
    <location>
        <begin position="16"/>
        <end position="34"/>
    </location>
</feature>
<dbReference type="Proteomes" id="UP000504610">
    <property type="component" value="Chromosome 7"/>
</dbReference>
<evidence type="ECO:0000256" key="1">
    <source>
        <dbReference type="ARBA" id="ARBA00022737"/>
    </source>
</evidence>
<feature type="region of interest" description="Disordered" evidence="2">
    <location>
        <begin position="1"/>
        <end position="84"/>
    </location>
</feature>
<dbReference type="GO" id="GO:0016020">
    <property type="term" value="C:membrane"/>
    <property type="evidence" value="ECO:0007669"/>
    <property type="project" value="UniProtKB-ARBA"/>
</dbReference>
<feature type="compositionally biased region" description="Acidic residues" evidence="2">
    <location>
        <begin position="46"/>
        <end position="60"/>
    </location>
</feature>
<dbReference type="OrthoDB" id="423343at2759"/>
<dbReference type="PANTHER" id="PTHR43215:SF13">
    <property type="entry name" value="PROTEIN TIC 100"/>
    <property type="match status" value="1"/>
</dbReference>
<dbReference type="GeneID" id="108818000"/>
<gene>
    <name evidence="4" type="primary">LOC108818000</name>
</gene>
<organism evidence="3 4">
    <name type="scientific">Raphanus sativus</name>
    <name type="common">Radish</name>
    <name type="synonym">Raphanus raphanistrum var. sativus</name>
    <dbReference type="NCBI Taxonomy" id="3726"/>
    <lineage>
        <taxon>Eukaryota</taxon>
        <taxon>Viridiplantae</taxon>
        <taxon>Streptophyta</taxon>
        <taxon>Embryophyta</taxon>
        <taxon>Tracheophyta</taxon>
        <taxon>Spermatophyta</taxon>
        <taxon>Magnoliopsida</taxon>
        <taxon>eudicotyledons</taxon>
        <taxon>Gunneridae</taxon>
        <taxon>Pentapetalae</taxon>
        <taxon>rosids</taxon>
        <taxon>malvids</taxon>
        <taxon>Brassicales</taxon>
        <taxon>Brassicaceae</taxon>
        <taxon>Brassiceae</taxon>
        <taxon>Raphanus</taxon>
    </lineage>
</organism>
<feature type="region of interest" description="Disordered" evidence="2">
    <location>
        <begin position="758"/>
        <end position="789"/>
    </location>
</feature>
<dbReference type="PANTHER" id="PTHR43215">
    <property type="entry name" value="RADIAL SPOKE HEAD 1 HOMOLOG"/>
    <property type="match status" value="1"/>
</dbReference>
<dbReference type="SUPFAM" id="SSF82185">
    <property type="entry name" value="Histone H3 K4-specific methyltransferase SET7/9 N-terminal domain"/>
    <property type="match status" value="1"/>
</dbReference>
<protein>
    <submittedName>
        <fullName evidence="4">Protein TIC 100</fullName>
    </submittedName>
</protein>
<dbReference type="Gene3D" id="2.20.110.10">
    <property type="entry name" value="Histone H3 K4-specific methyltransferase SET7/9 N-terminal domain"/>
    <property type="match status" value="1"/>
</dbReference>
<reference evidence="3" key="1">
    <citation type="journal article" date="2019" name="Database">
        <title>The radish genome database (RadishGD): an integrated information resource for radish genomics.</title>
        <authorList>
            <person name="Yu H.J."/>
            <person name="Baek S."/>
            <person name="Lee Y.J."/>
            <person name="Cho A."/>
            <person name="Mun J.H."/>
        </authorList>
    </citation>
    <scope>NUCLEOTIDE SEQUENCE [LARGE SCALE GENOMIC DNA]</scope>
    <source>
        <strain evidence="3">cv. WK10039</strain>
    </source>
</reference>
<reference evidence="4" key="2">
    <citation type="submission" date="2025-08" db="UniProtKB">
        <authorList>
            <consortium name="RefSeq"/>
        </authorList>
    </citation>
    <scope>IDENTIFICATION</scope>
    <source>
        <tissue evidence="4">Leaf</tissue>
    </source>
</reference>
<feature type="compositionally biased region" description="Basic and acidic residues" evidence="2">
    <location>
        <begin position="666"/>
        <end position="681"/>
    </location>
</feature>
<name>A0A6J0KFP3_RAPSA</name>
<feature type="region of interest" description="Disordered" evidence="2">
    <location>
        <begin position="641"/>
        <end position="723"/>
    </location>
</feature>
<dbReference type="Pfam" id="PF02493">
    <property type="entry name" value="MORN"/>
    <property type="match status" value="3"/>
</dbReference>
<evidence type="ECO:0000313" key="4">
    <source>
        <dbReference type="RefSeq" id="XP_018446346.2"/>
    </source>
</evidence>